<gene>
    <name evidence="1" type="ORF">FIBSPDRAFT_711976</name>
</gene>
<organism evidence="1 2">
    <name type="scientific">Athelia psychrophila</name>
    <dbReference type="NCBI Taxonomy" id="1759441"/>
    <lineage>
        <taxon>Eukaryota</taxon>
        <taxon>Fungi</taxon>
        <taxon>Dikarya</taxon>
        <taxon>Basidiomycota</taxon>
        <taxon>Agaricomycotina</taxon>
        <taxon>Agaricomycetes</taxon>
        <taxon>Agaricomycetidae</taxon>
        <taxon>Atheliales</taxon>
        <taxon>Atheliaceae</taxon>
        <taxon>Athelia</taxon>
    </lineage>
</organism>
<dbReference type="OrthoDB" id="3068303at2759"/>
<sequence length="77" mass="8576">LEELSPAPKWKVRQKINLVQVTGNASISGFINLDLYFHTPEAPVKINIDAYAVKGMTTPIILGNDFANQFSLSLMRE</sequence>
<name>A0A166SZF2_9AGAM</name>
<dbReference type="Proteomes" id="UP000076532">
    <property type="component" value="Unassembled WGS sequence"/>
</dbReference>
<feature type="non-terminal residue" evidence="1">
    <location>
        <position position="1"/>
    </location>
</feature>
<evidence type="ECO:0000313" key="2">
    <source>
        <dbReference type="Proteomes" id="UP000076532"/>
    </source>
</evidence>
<dbReference type="EMBL" id="KV417496">
    <property type="protein sequence ID" value="KZP30011.1"/>
    <property type="molecule type" value="Genomic_DNA"/>
</dbReference>
<accession>A0A166SZF2</accession>
<reference evidence="1 2" key="1">
    <citation type="journal article" date="2016" name="Mol. Biol. Evol.">
        <title>Comparative Genomics of Early-Diverging Mushroom-Forming Fungi Provides Insights into the Origins of Lignocellulose Decay Capabilities.</title>
        <authorList>
            <person name="Nagy L.G."/>
            <person name="Riley R."/>
            <person name="Tritt A."/>
            <person name="Adam C."/>
            <person name="Daum C."/>
            <person name="Floudas D."/>
            <person name="Sun H."/>
            <person name="Yadav J.S."/>
            <person name="Pangilinan J."/>
            <person name="Larsson K.H."/>
            <person name="Matsuura K."/>
            <person name="Barry K."/>
            <person name="Labutti K."/>
            <person name="Kuo R."/>
            <person name="Ohm R.A."/>
            <person name="Bhattacharya S.S."/>
            <person name="Shirouzu T."/>
            <person name="Yoshinaga Y."/>
            <person name="Martin F.M."/>
            <person name="Grigoriev I.V."/>
            <person name="Hibbett D.S."/>
        </authorList>
    </citation>
    <scope>NUCLEOTIDE SEQUENCE [LARGE SCALE GENOMIC DNA]</scope>
    <source>
        <strain evidence="1 2">CBS 109695</strain>
    </source>
</reference>
<feature type="non-terminal residue" evidence="1">
    <location>
        <position position="77"/>
    </location>
</feature>
<keyword evidence="2" id="KW-1185">Reference proteome</keyword>
<dbReference type="STRING" id="436010.A0A166SZF2"/>
<evidence type="ECO:0000313" key="1">
    <source>
        <dbReference type="EMBL" id="KZP30011.1"/>
    </source>
</evidence>
<dbReference type="AlphaFoldDB" id="A0A166SZF2"/>
<protein>
    <submittedName>
        <fullName evidence="1">Uncharacterized protein</fullName>
    </submittedName>
</protein>
<proteinExistence type="predicted"/>